<dbReference type="SMART" id="SM00490">
    <property type="entry name" value="HELICc"/>
    <property type="match status" value="1"/>
</dbReference>
<dbReference type="GO" id="GO:0003723">
    <property type="term" value="F:RNA binding"/>
    <property type="evidence" value="ECO:0007669"/>
    <property type="project" value="UniProtKB-UniRule"/>
</dbReference>
<evidence type="ECO:0000256" key="2">
    <source>
        <dbReference type="ARBA" id="ARBA00022801"/>
    </source>
</evidence>
<dbReference type="InterPro" id="IPR011545">
    <property type="entry name" value="DEAD/DEAH_box_helicase_dom"/>
</dbReference>
<dbReference type="OrthoDB" id="10259640at2759"/>
<dbReference type="GO" id="GO:0016787">
    <property type="term" value="F:hydrolase activity"/>
    <property type="evidence" value="ECO:0007669"/>
    <property type="project" value="UniProtKB-KW"/>
</dbReference>
<feature type="compositionally biased region" description="Acidic residues" evidence="9">
    <location>
        <begin position="553"/>
        <end position="563"/>
    </location>
</feature>
<evidence type="ECO:0000256" key="5">
    <source>
        <dbReference type="ARBA" id="ARBA00022884"/>
    </source>
</evidence>
<dbReference type="PROSITE" id="PS51195">
    <property type="entry name" value="Q_MOTIF"/>
    <property type="match status" value="1"/>
</dbReference>
<proteinExistence type="inferred from homology"/>
<dbReference type="SMART" id="SM01178">
    <property type="entry name" value="DUF4217"/>
    <property type="match status" value="1"/>
</dbReference>
<feature type="domain" description="Helicase C-terminal" evidence="11">
    <location>
        <begin position="287"/>
        <end position="437"/>
    </location>
</feature>
<keyword evidence="5 8" id="KW-0694">RNA-binding</keyword>
<evidence type="ECO:0000313" key="14">
    <source>
        <dbReference type="Proteomes" id="UP001165065"/>
    </source>
</evidence>
<feature type="compositionally biased region" description="Basic and acidic residues" evidence="9">
    <location>
        <begin position="541"/>
        <end position="552"/>
    </location>
</feature>
<dbReference type="AlphaFoldDB" id="A0A9W7GNY3"/>
<feature type="compositionally biased region" description="Acidic residues" evidence="9">
    <location>
        <begin position="706"/>
        <end position="732"/>
    </location>
</feature>
<evidence type="ECO:0000259" key="12">
    <source>
        <dbReference type="PROSITE" id="PS51195"/>
    </source>
</evidence>
<gene>
    <name evidence="13" type="ORF">TrCOL_g9425</name>
</gene>
<dbReference type="EC" id="3.6.4.13" evidence="8"/>
<dbReference type="InterPro" id="IPR025313">
    <property type="entry name" value="SPB4-like_CTE"/>
</dbReference>
<dbReference type="SUPFAM" id="SSF52540">
    <property type="entry name" value="P-loop containing nucleoside triphosphate hydrolases"/>
    <property type="match status" value="1"/>
</dbReference>
<dbReference type="EMBL" id="BRYA01000344">
    <property type="protein sequence ID" value="GMI47448.1"/>
    <property type="molecule type" value="Genomic_DNA"/>
</dbReference>
<comment type="similarity">
    <text evidence="7">Belongs to the DEAD box helicase family.</text>
</comment>
<dbReference type="Pfam" id="PF00271">
    <property type="entry name" value="Helicase_C"/>
    <property type="match status" value="1"/>
</dbReference>
<feature type="compositionally biased region" description="Basic and acidic residues" evidence="9">
    <location>
        <begin position="630"/>
        <end position="678"/>
    </location>
</feature>
<dbReference type="Pfam" id="PF13959">
    <property type="entry name" value="CTE_SPB4"/>
    <property type="match status" value="1"/>
</dbReference>
<evidence type="ECO:0000313" key="13">
    <source>
        <dbReference type="EMBL" id="GMI47448.1"/>
    </source>
</evidence>
<name>A0A9W7GNY3_9STRA</name>
<evidence type="ECO:0000256" key="6">
    <source>
        <dbReference type="PROSITE-ProRule" id="PRU00552"/>
    </source>
</evidence>
<feature type="short sequence motif" description="Q motif" evidence="6">
    <location>
        <begin position="55"/>
        <end position="83"/>
    </location>
</feature>
<keyword evidence="3 7" id="KW-0347">Helicase</keyword>
<evidence type="ECO:0000259" key="10">
    <source>
        <dbReference type="PROSITE" id="PS51192"/>
    </source>
</evidence>
<feature type="domain" description="Helicase ATP-binding" evidence="10">
    <location>
        <begin position="86"/>
        <end position="261"/>
    </location>
</feature>
<feature type="compositionally biased region" description="Acidic residues" evidence="9">
    <location>
        <begin position="679"/>
        <end position="688"/>
    </location>
</feature>
<dbReference type="InterPro" id="IPR000629">
    <property type="entry name" value="RNA-helicase_DEAD-box_CS"/>
</dbReference>
<evidence type="ECO:0000256" key="9">
    <source>
        <dbReference type="SAM" id="MobiDB-lite"/>
    </source>
</evidence>
<feature type="compositionally biased region" description="Basic and acidic residues" evidence="9">
    <location>
        <begin position="733"/>
        <end position="747"/>
    </location>
</feature>
<evidence type="ECO:0000256" key="3">
    <source>
        <dbReference type="ARBA" id="ARBA00022806"/>
    </source>
</evidence>
<comment type="function">
    <text evidence="8">RNA helicase.</text>
</comment>
<dbReference type="InterPro" id="IPR014001">
    <property type="entry name" value="Helicase_ATP-bd"/>
</dbReference>
<evidence type="ECO:0000256" key="8">
    <source>
        <dbReference type="RuleBase" id="RU365068"/>
    </source>
</evidence>
<dbReference type="CDD" id="cd17941">
    <property type="entry name" value="DEADc_DDX10"/>
    <property type="match status" value="1"/>
</dbReference>
<comment type="catalytic activity">
    <reaction evidence="8">
        <text>ATP + H2O = ADP + phosphate + H(+)</text>
        <dbReference type="Rhea" id="RHEA:13065"/>
        <dbReference type="ChEBI" id="CHEBI:15377"/>
        <dbReference type="ChEBI" id="CHEBI:15378"/>
        <dbReference type="ChEBI" id="CHEBI:30616"/>
        <dbReference type="ChEBI" id="CHEBI:43474"/>
        <dbReference type="ChEBI" id="CHEBI:456216"/>
        <dbReference type="EC" id="3.6.4.13"/>
    </reaction>
</comment>
<comment type="caution">
    <text evidence="13">The sequence shown here is derived from an EMBL/GenBank/DDBJ whole genome shotgun (WGS) entry which is preliminary data.</text>
</comment>
<feature type="domain" description="DEAD-box RNA helicase Q" evidence="12">
    <location>
        <begin position="55"/>
        <end position="83"/>
    </location>
</feature>
<dbReference type="PANTHER" id="PTHR24031">
    <property type="entry name" value="RNA HELICASE"/>
    <property type="match status" value="1"/>
</dbReference>
<comment type="domain">
    <text evidence="8">The Q motif is unique to and characteristic of the DEAD box family of RNA helicases and controls ATP binding and hydrolysis.</text>
</comment>
<keyword evidence="14" id="KW-1185">Reference proteome</keyword>
<dbReference type="GO" id="GO:0003724">
    <property type="term" value="F:RNA helicase activity"/>
    <property type="evidence" value="ECO:0007669"/>
    <property type="project" value="UniProtKB-EC"/>
</dbReference>
<feature type="region of interest" description="Disordered" evidence="9">
    <location>
        <begin position="541"/>
        <end position="567"/>
    </location>
</feature>
<dbReference type="SMART" id="SM00487">
    <property type="entry name" value="DEXDc"/>
    <property type="match status" value="1"/>
</dbReference>
<dbReference type="PROSITE" id="PS51194">
    <property type="entry name" value="HELICASE_CTER"/>
    <property type="match status" value="1"/>
</dbReference>
<dbReference type="Proteomes" id="UP001165065">
    <property type="component" value="Unassembled WGS sequence"/>
</dbReference>
<keyword evidence="4 7" id="KW-0067">ATP-binding</keyword>
<dbReference type="Gene3D" id="3.40.50.300">
    <property type="entry name" value="P-loop containing nucleotide triphosphate hydrolases"/>
    <property type="match status" value="2"/>
</dbReference>
<keyword evidence="1 7" id="KW-0547">Nucleotide-binding</keyword>
<dbReference type="InterPro" id="IPR014014">
    <property type="entry name" value="RNA_helicase_DEAD_Q_motif"/>
</dbReference>
<evidence type="ECO:0000256" key="7">
    <source>
        <dbReference type="RuleBase" id="RU000492"/>
    </source>
</evidence>
<dbReference type="PROSITE" id="PS51192">
    <property type="entry name" value="HELICASE_ATP_BIND_1"/>
    <property type="match status" value="1"/>
</dbReference>
<dbReference type="InterPro" id="IPR027417">
    <property type="entry name" value="P-loop_NTPase"/>
</dbReference>
<dbReference type="PROSITE" id="PS00039">
    <property type="entry name" value="DEAD_ATP_HELICASE"/>
    <property type="match status" value="1"/>
</dbReference>
<accession>A0A9W7GNY3</accession>
<reference evidence="14" key="1">
    <citation type="journal article" date="2023" name="Commun. Biol.">
        <title>Genome analysis of Parmales, the sister group of diatoms, reveals the evolutionary specialization of diatoms from phago-mixotrophs to photoautotrophs.</title>
        <authorList>
            <person name="Ban H."/>
            <person name="Sato S."/>
            <person name="Yoshikawa S."/>
            <person name="Yamada K."/>
            <person name="Nakamura Y."/>
            <person name="Ichinomiya M."/>
            <person name="Sato N."/>
            <person name="Blanc-Mathieu R."/>
            <person name="Endo H."/>
            <person name="Kuwata A."/>
            <person name="Ogata H."/>
        </authorList>
    </citation>
    <scope>NUCLEOTIDE SEQUENCE [LARGE SCALE GENOMIC DNA]</scope>
</reference>
<sequence length="747" mass="82818">MVKSSFKKSPKNARDNVTSSSVPNKTLQAMIASVTTEIEKQTPKRGYVPNKSEKMPFDKYPLSPFTKSALRKSGFITSTPIQNATLPHSLSGRDILAAAKTGSGKTLAFAIPVVEKLWREQWSISDGLGAIVVSPTRELAVQIFEVFRNVGSKHSLSAGLVTGGKKEFREEQGRVTGMNILVATPGRLLSHFESTQGFGADNLQVLVLDEADRILDLGFRSQLKKILEYCTEDRQTMLFSATQTKNVKDLSLMSLKNPEYISVDEKSLTATPTQLVQNYVVCDVGQKLDVLYSFIKAHLKSKIIVFFASCNQVKFVTQVMKGLQPGVSVMGIHGKIKQRRRTHIYFEFLRRTNGAVLFATDVAARGLDFPDVDWVLQMDAPEDGDTYVHRVGRTARNGRGGKGLLVLTPNEEGGMKDVLEGKRVEVKRLNINPSKTVTVSKRCASVVAADVKMNEMAKKAFKAYVKSVHLMPNKDVFKGQELDLKAYAKSLGLATCPSLRFLKDVKDGEEGREENRVKKNKSRKLERLKMQIKEEKMKKRIEKLGEKGKIEDEGSSDSSDDEGGGLFTVKRKHEWGDGLEDVDGDLEIIRGRDKAVSKKQKIRADGTSGYNKKTNFDEDGNEVEGGVELVEGKDIDVGVEEREYVERVKKKLEGGKEEDKKREKERIREKRLKIKGDREEVEEREEDSGGSSESGSESEGSGSGSESDDSGSDDSGSDSDDSGSDSEDEEERDIQAKKAEEMLLKGL</sequence>
<organism evidence="13 14">
    <name type="scientific">Triparma columacea</name>
    <dbReference type="NCBI Taxonomy" id="722753"/>
    <lineage>
        <taxon>Eukaryota</taxon>
        <taxon>Sar</taxon>
        <taxon>Stramenopiles</taxon>
        <taxon>Ochrophyta</taxon>
        <taxon>Bolidophyceae</taxon>
        <taxon>Parmales</taxon>
        <taxon>Triparmaceae</taxon>
        <taxon>Triparma</taxon>
    </lineage>
</organism>
<dbReference type="Pfam" id="PF00270">
    <property type="entry name" value="DEAD"/>
    <property type="match status" value="1"/>
</dbReference>
<dbReference type="InterPro" id="IPR001650">
    <property type="entry name" value="Helicase_C-like"/>
</dbReference>
<feature type="region of interest" description="Disordered" evidence="9">
    <location>
        <begin position="595"/>
        <end position="747"/>
    </location>
</feature>
<feature type="compositionally biased region" description="Low complexity" evidence="9">
    <location>
        <begin position="689"/>
        <end position="700"/>
    </location>
</feature>
<feature type="compositionally biased region" description="Polar residues" evidence="9">
    <location>
        <begin position="15"/>
        <end position="24"/>
    </location>
</feature>
<dbReference type="GO" id="GO:0005524">
    <property type="term" value="F:ATP binding"/>
    <property type="evidence" value="ECO:0007669"/>
    <property type="project" value="UniProtKB-UniRule"/>
</dbReference>
<evidence type="ECO:0000256" key="4">
    <source>
        <dbReference type="ARBA" id="ARBA00022840"/>
    </source>
</evidence>
<dbReference type="CDD" id="cd18787">
    <property type="entry name" value="SF2_C_DEAD"/>
    <property type="match status" value="1"/>
</dbReference>
<protein>
    <recommendedName>
        <fullName evidence="8">ATP-dependent RNA helicase</fullName>
        <ecNumber evidence="8">3.6.4.13</ecNumber>
    </recommendedName>
</protein>
<evidence type="ECO:0000259" key="11">
    <source>
        <dbReference type="PROSITE" id="PS51194"/>
    </source>
</evidence>
<keyword evidence="2 7" id="KW-0378">Hydrolase</keyword>
<feature type="region of interest" description="Disordered" evidence="9">
    <location>
        <begin position="1"/>
        <end position="24"/>
    </location>
</feature>
<evidence type="ECO:0000256" key="1">
    <source>
        <dbReference type="ARBA" id="ARBA00022741"/>
    </source>
</evidence>
<feature type="compositionally biased region" description="Basic residues" evidence="9">
    <location>
        <begin position="1"/>
        <end position="11"/>
    </location>
</feature>